<accession>A0A2Z2HQS1</accession>
<dbReference type="RefSeq" id="WP_086887722.1">
    <property type="nucleotide sequence ID" value="NZ_CP019893.1"/>
</dbReference>
<proteinExistence type="predicted"/>
<reference evidence="3" key="1">
    <citation type="submission" date="2017-02" db="EMBL/GenBank/DDBJ databases">
        <title>Natronthermophilus aegyptiacus gen. nov.,sp. nov., an aerobic, extremely halophilic alkalithermophilic archaeon isolated from the athalassohaline Wadi An Natrun, Egypt.</title>
        <authorList>
            <person name="Zhao B."/>
        </authorList>
    </citation>
    <scope>NUCLEOTIDE SEQUENCE [LARGE SCALE GENOMIC DNA]</scope>
    <source>
        <strain evidence="3">JW/NM-HA 15</strain>
    </source>
</reference>
<dbReference type="GeneID" id="32893612"/>
<feature type="transmembrane region" description="Helical" evidence="1">
    <location>
        <begin position="35"/>
        <end position="55"/>
    </location>
</feature>
<evidence type="ECO:0000256" key="1">
    <source>
        <dbReference type="SAM" id="Phobius"/>
    </source>
</evidence>
<organism evidence="2 3">
    <name type="scientific">Natrarchaeobaculum aegyptiacum</name>
    <dbReference type="NCBI Taxonomy" id="745377"/>
    <lineage>
        <taxon>Archaea</taxon>
        <taxon>Methanobacteriati</taxon>
        <taxon>Methanobacteriota</taxon>
        <taxon>Stenosarchaea group</taxon>
        <taxon>Halobacteria</taxon>
        <taxon>Halobacteriales</taxon>
        <taxon>Natrialbaceae</taxon>
        <taxon>Natrarchaeobaculum</taxon>
    </lineage>
</organism>
<keyword evidence="3" id="KW-1185">Reference proteome</keyword>
<sequence>MRISGGALLVAIAFTVPIVVELRTILAWFGVQISVFEGLVLGLALIAALLVYAFWPEADDSPDASSSS</sequence>
<gene>
    <name evidence="2" type="ORF">B1756_06000</name>
</gene>
<name>A0A2Z2HQS1_9EURY</name>
<keyword evidence="1" id="KW-1133">Transmembrane helix</keyword>
<dbReference type="KEGG" id="naj:B1756_06000"/>
<dbReference type="Proteomes" id="UP000250088">
    <property type="component" value="Chromosome"/>
</dbReference>
<dbReference type="OrthoDB" id="177830at2157"/>
<evidence type="ECO:0000313" key="2">
    <source>
        <dbReference type="EMBL" id="ARS89342.1"/>
    </source>
</evidence>
<dbReference type="EMBL" id="CP019893">
    <property type="protein sequence ID" value="ARS89342.1"/>
    <property type="molecule type" value="Genomic_DNA"/>
</dbReference>
<protein>
    <submittedName>
        <fullName evidence="2">CbaC protein</fullName>
    </submittedName>
</protein>
<feature type="transmembrane region" description="Helical" evidence="1">
    <location>
        <begin position="7"/>
        <end position="29"/>
    </location>
</feature>
<dbReference type="AlphaFoldDB" id="A0A2Z2HQS1"/>
<keyword evidence="1" id="KW-0472">Membrane</keyword>
<evidence type="ECO:0000313" key="3">
    <source>
        <dbReference type="Proteomes" id="UP000250088"/>
    </source>
</evidence>
<keyword evidence="1" id="KW-0812">Transmembrane</keyword>